<reference evidence="3" key="1">
    <citation type="journal article" date="2019" name="Int. J. Syst. Evol. Microbiol.">
        <title>The Global Catalogue of Microorganisms (GCM) 10K type strain sequencing project: providing services to taxonomists for standard genome sequencing and annotation.</title>
        <authorList>
            <consortium name="The Broad Institute Genomics Platform"/>
            <consortium name="The Broad Institute Genome Sequencing Center for Infectious Disease"/>
            <person name="Wu L."/>
            <person name="Ma J."/>
        </authorList>
    </citation>
    <scope>NUCLEOTIDE SEQUENCE [LARGE SCALE GENOMIC DNA]</scope>
    <source>
        <strain evidence="3">JCM 3175</strain>
    </source>
</reference>
<name>A0ABP8SLJ8_9ACTN</name>
<dbReference type="InterPro" id="IPR025847">
    <property type="entry name" value="MEDS_domain"/>
</dbReference>
<protein>
    <submittedName>
        <fullName evidence="2">MEDS domain-containing protein</fullName>
    </submittedName>
</protein>
<dbReference type="Pfam" id="PF13466">
    <property type="entry name" value="STAS_2"/>
    <property type="match status" value="1"/>
</dbReference>
<dbReference type="CDD" id="cd07043">
    <property type="entry name" value="STAS_anti-anti-sigma_factors"/>
    <property type="match status" value="1"/>
</dbReference>
<accession>A0ABP8SLJ8</accession>
<evidence type="ECO:0000259" key="1">
    <source>
        <dbReference type="PROSITE" id="PS50801"/>
    </source>
</evidence>
<comment type="caution">
    <text evidence="2">The sequence shown here is derived from an EMBL/GenBank/DDBJ whole genome shotgun (WGS) entry which is preliminary data.</text>
</comment>
<dbReference type="Gene3D" id="3.30.750.24">
    <property type="entry name" value="STAS domain"/>
    <property type="match status" value="1"/>
</dbReference>
<dbReference type="SUPFAM" id="SSF52091">
    <property type="entry name" value="SpoIIaa-like"/>
    <property type="match status" value="1"/>
</dbReference>
<dbReference type="InterPro" id="IPR058548">
    <property type="entry name" value="MlaB-like_STAS"/>
</dbReference>
<dbReference type="InterPro" id="IPR036513">
    <property type="entry name" value="STAS_dom_sf"/>
</dbReference>
<evidence type="ECO:0000313" key="2">
    <source>
        <dbReference type="EMBL" id="GAA4571652.1"/>
    </source>
</evidence>
<dbReference type="Proteomes" id="UP001500307">
    <property type="component" value="Unassembled WGS sequence"/>
</dbReference>
<sequence>MYTSPDEHRRVLTDYLSRGLARNERVLFLASPPERAPLAIEYLLDAGVPFDVPLAEGQLVIGAAEEAYLVDGRFDGDDRLRAYAAQVRAAVDDGYLGLRVAAELSWLQGCPDARHSWPGYELRADLLAARLPFTALCIYDGRRWKPDELALIESVHQVNVSVRPGPPLIRFRVCASPDGVLCLGGELDFTHADRLVPALTTAALAAERPMLDVSGLEFVDVAGMRALVRACRAVADLRGLVTIRGASRAFQRLWQLGSFDVATRAVTVQ</sequence>
<keyword evidence="3" id="KW-1185">Reference proteome</keyword>
<dbReference type="InterPro" id="IPR002645">
    <property type="entry name" value="STAS_dom"/>
</dbReference>
<gene>
    <name evidence="2" type="ORF">GCM10023176_32840</name>
</gene>
<feature type="domain" description="STAS" evidence="1">
    <location>
        <begin position="180"/>
        <end position="269"/>
    </location>
</feature>
<dbReference type="PROSITE" id="PS50801">
    <property type="entry name" value="STAS"/>
    <property type="match status" value="1"/>
</dbReference>
<evidence type="ECO:0000313" key="3">
    <source>
        <dbReference type="Proteomes" id="UP001500307"/>
    </source>
</evidence>
<organism evidence="2 3">
    <name type="scientific">Micromonospora coerulea</name>
    <dbReference type="NCBI Taxonomy" id="47856"/>
    <lineage>
        <taxon>Bacteria</taxon>
        <taxon>Bacillati</taxon>
        <taxon>Actinomycetota</taxon>
        <taxon>Actinomycetes</taxon>
        <taxon>Micromonosporales</taxon>
        <taxon>Micromonosporaceae</taxon>
        <taxon>Micromonospora</taxon>
    </lineage>
</organism>
<proteinExistence type="predicted"/>
<dbReference type="Pfam" id="PF14417">
    <property type="entry name" value="MEDS"/>
    <property type="match status" value="1"/>
</dbReference>
<dbReference type="EMBL" id="BAABGU010000017">
    <property type="protein sequence ID" value="GAA4571652.1"/>
    <property type="molecule type" value="Genomic_DNA"/>
</dbReference>